<keyword evidence="2 6" id="KW-0255">Endonuclease</keyword>
<dbReference type="EMBL" id="JACJIM010000009">
    <property type="protein sequence ID" value="MBA9065641.1"/>
    <property type="molecule type" value="Genomic_DNA"/>
</dbReference>
<dbReference type="GeneID" id="96606665"/>
<reference evidence="7 8" key="1">
    <citation type="submission" date="2020-08" db="EMBL/GenBank/DDBJ databases">
        <title>Genomic Encyclopedia of Type Strains, Phase IV (KMG-IV): sequencing the most valuable type-strain genomes for metagenomic binning, comparative biology and taxonomic classification.</title>
        <authorList>
            <person name="Goeker M."/>
        </authorList>
    </citation>
    <scope>NUCLEOTIDE SEQUENCE [LARGE SCALE GENOMIC DNA]</scope>
    <source>
        <strain evidence="7 8">DSM 5686</strain>
    </source>
</reference>
<accession>A0ABR6DHQ8</accession>
<dbReference type="Gene3D" id="3.40.960.10">
    <property type="entry name" value="VSR Endonuclease"/>
    <property type="match status" value="1"/>
</dbReference>
<dbReference type="SUPFAM" id="SSF52980">
    <property type="entry name" value="Restriction endonuclease-like"/>
    <property type="match status" value="1"/>
</dbReference>
<keyword evidence="5 6" id="KW-0234">DNA repair</keyword>
<evidence type="ECO:0000256" key="6">
    <source>
        <dbReference type="PIRNR" id="PIRNR018267"/>
    </source>
</evidence>
<gene>
    <name evidence="7" type="ORF">GGQ91_005063</name>
</gene>
<dbReference type="RefSeq" id="WP_246410906.1">
    <property type="nucleotide sequence ID" value="NZ_JACJIM010000009.1"/>
</dbReference>
<dbReference type="InterPro" id="IPR011335">
    <property type="entry name" value="Restrct_endonuc-II-like"/>
</dbReference>
<keyword evidence="1 6" id="KW-0540">Nuclease</keyword>
<evidence type="ECO:0000256" key="2">
    <source>
        <dbReference type="ARBA" id="ARBA00022759"/>
    </source>
</evidence>
<dbReference type="CDD" id="cd00221">
    <property type="entry name" value="Vsr"/>
    <property type="match status" value="1"/>
</dbReference>
<dbReference type="PIRSF" id="PIRSF018267">
    <property type="entry name" value="VSR_endonuc"/>
    <property type="match status" value="1"/>
</dbReference>
<name>A0ABR6DHQ8_9HYPH</name>
<evidence type="ECO:0000256" key="3">
    <source>
        <dbReference type="ARBA" id="ARBA00022763"/>
    </source>
</evidence>
<dbReference type="InterPro" id="IPR004603">
    <property type="entry name" value="DNA_mismatch_endonuc_vsr"/>
</dbReference>
<keyword evidence="3 6" id="KW-0227">DNA damage</keyword>
<keyword evidence="8" id="KW-1185">Reference proteome</keyword>
<evidence type="ECO:0000256" key="5">
    <source>
        <dbReference type="ARBA" id="ARBA00023204"/>
    </source>
</evidence>
<dbReference type="EC" id="3.1.-.-" evidence="6"/>
<keyword evidence="4 6" id="KW-0378">Hydrolase</keyword>
<sequence>MDAESRRRLMARFRGRDTKPEVAARRVLHRLGYRFRLHRKDLPGRPDIVLPRHGAVIFVHGCFWHRHSGCRVATMPKTRPDFWRQKFEQNTQRDARNIAKLHAAGWRVLVLWECETKDRDKMAEILLDFLKPLPPFDAAA</sequence>
<evidence type="ECO:0000256" key="4">
    <source>
        <dbReference type="ARBA" id="ARBA00022801"/>
    </source>
</evidence>
<proteinExistence type="inferred from homology"/>
<dbReference type="GO" id="GO:0016787">
    <property type="term" value="F:hydrolase activity"/>
    <property type="evidence" value="ECO:0007669"/>
    <property type="project" value="UniProtKB-KW"/>
</dbReference>
<comment type="caution">
    <text evidence="7">The sequence shown here is derived from an EMBL/GenBank/DDBJ whole genome shotgun (WGS) entry which is preliminary data.</text>
</comment>
<protein>
    <recommendedName>
        <fullName evidence="6">Very short patch repair endonuclease</fullName>
        <ecNumber evidence="6">3.1.-.-</ecNumber>
    </recommendedName>
</protein>
<organism evidence="7 8">
    <name type="scientific">Methylobacterium fujisawaense</name>
    <dbReference type="NCBI Taxonomy" id="107400"/>
    <lineage>
        <taxon>Bacteria</taxon>
        <taxon>Pseudomonadati</taxon>
        <taxon>Pseudomonadota</taxon>
        <taxon>Alphaproteobacteria</taxon>
        <taxon>Hyphomicrobiales</taxon>
        <taxon>Methylobacteriaceae</taxon>
        <taxon>Methylobacterium</taxon>
    </lineage>
</organism>
<dbReference type="Proteomes" id="UP000565455">
    <property type="component" value="Unassembled WGS sequence"/>
</dbReference>
<evidence type="ECO:0000313" key="8">
    <source>
        <dbReference type="Proteomes" id="UP000565455"/>
    </source>
</evidence>
<comment type="function">
    <text evidence="6">May nick specific sequences that contain T:G mispairs resulting from m5C-deamination.</text>
</comment>
<evidence type="ECO:0000256" key="1">
    <source>
        <dbReference type="ARBA" id="ARBA00022722"/>
    </source>
</evidence>
<dbReference type="NCBIfam" id="TIGR00632">
    <property type="entry name" value="vsr"/>
    <property type="match status" value="1"/>
</dbReference>
<dbReference type="Pfam" id="PF03852">
    <property type="entry name" value="Vsr"/>
    <property type="match status" value="1"/>
</dbReference>
<dbReference type="GO" id="GO:0004519">
    <property type="term" value="F:endonuclease activity"/>
    <property type="evidence" value="ECO:0007669"/>
    <property type="project" value="UniProtKB-KW"/>
</dbReference>
<comment type="similarity">
    <text evidence="6">Belongs to the vsr family.</text>
</comment>
<evidence type="ECO:0000313" key="7">
    <source>
        <dbReference type="EMBL" id="MBA9065641.1"/>
    </source>
</evidence>